<feature type="transmembrane region" description="Helical" evidence="8">
    <location>
        <begin position="125"/>
        <end position="146"/>
    </location>
</feature>
<dbReference type="GO" id="GO:0034040">
    <property type="term" value="F:ATPase-coupled lipid transmembrane transporter activity"/>
    <property type="evidence" value="ECO:0007669"/>
    <property type="project" value="TreeGrafter"/>
</dbReference>
<dbReference type="AlphaFoldDB" id="A0A5N5VZB3"/>
<dbReference type="PROSITE" id="PS00211">
    <property type="entry name" value="ABC_TRANSPORTER_1"/>
    <property type="match status" value="1"/>
</dbReference>
<dbReference type="InterPro" id="IPR036640">
    <property type="entry name" value="ABC1_TM_sf"/>
</dbReference>
<dbReference type="PROSITE" id="PS50893">
    <property type="entry name" value="ABC_TRANSPORTER_2"/>
    <property type="match status" value="1"/>
</dbReference>
<feature type="region of interest" description="Disordered" evidence="7">
    <location>
        <begin position="1"/>
        <end position="70"/>
    </location>
</feature>
<proteinExistence type="predicted"/>
<feature type="transmembrane region" description="Helical" evidence="8">
    <location>
        <begin position="226"/>
        <end position="245"/>
    </location>
</feature>
<dbReference type="SUPFAM" id="SSF90123">
    <property type="entry name" value="ABC transporter transmembrane region"/>
    <property type="match status" value="1"/>
</dbReference>
<dbReference type="Pfam" id="PF00664">
    <property type="entry name" value="ABC_membrane"/>
    <property type="match status" value="1"/>
</dbReference>
<evidence type="ECO:0000256" key="6">
    <source>
        <dbReference type="ARBA" id="ARBA00023136"/>
    </source>
</evidence>
<keyword evidence="2 8" id="KW-0812">Transmembrane</keyword>
<dbReference type="RefSeq" id="WP_152266149.1">
    <property type="nucleotide sequence ID" value="NZ_VOKX01000133.1"/>
</dbReference>
<dbReference type="Pfam" id="PF00005">
    <property type="entry name" value="ABC_tran"/>
    <property type="match status" value="1"/>
</dbReference>
<gene>
    <name evidence="11" type="ORF">FRZ00_33690</name>
</gene>
<keyword evidence="6 8" id="KW-0472">Membrane</keyword>
<sequence length="635" mass="67099">MSTHPAQPEHRPGHADRPPGDRPADEPAKDRAPTDERAPATGPVAEQASAAVDEAAAEDDDPKSLPAERRRRARRLLRGSLRPHRATLFAAMVSACLRQVALLAVPWCVQRALDDGIQKDDNRVLLLWSGATALAACVQFAGLYGWQYWASVTDARVGADLRSRLLGRLAGLDRAALAERGHGDLAMRATRDTDMVREWVHGLSVWVVLATTFAVVLPGLAALDPVLLLVTLGMLPFLTWVNLYFPRRFGAASDELSAAHGDRAEAVADLLQVGTGLRGTGGHRPLLDRHDTASATVTDKTVKAARIEANWAAVAPFVPRLAVAVGVGVGGLAVLDGRLTIGGLVAFTSWMATVTLATRVLVTRLLERGQADVAAARIDEALSLTSTVTDPAEPVALTPGGDLELSGVSAVRDGVTVLAPLDLTVRRGEFVAVQGATGSGKSTLLRLPARLDDPATGAVRYGGTDLRDAALDDVRRRIGYVAQRPLLLSGTVAENLRLGRDLSDEALRAACETACVHDQIAAMPEGYDTPLGESGTALSGGQIQRLALARGLLGDPEVLVLDDCTSALDTTTEALVLKRLRSWAEGRTVLFATHRTAVLEAADRVVTLADRDTTATRGEAAVPALSAAHPEADRG</sequence>
<dbReference type="PANTHER" id="PTHR24221:SF654">
    <property type="entry name" value="ATP-BINDING CASSETTE SUB-FAMILY B MEMBER 6"/>
    <property type="match status" value="1"/>
</dbReference>
<dbReference type="OrthoDB" id="3864787at2"/>
<evidence type="ECO:0000259" key="10">
    <source>
        <dbReference type="PROSITE" id="PS50929"/>
    </source>
</evidence>
<evidence type="ECO:0000256" key="1">
    <source>
        <dbReference type="ARBA" id="ARBA00004651"/>
    </source>
</evidence>
<dbReference type="InterPro" id="IPR017871">
    <property type="entry name" value="ABC_transporter-like_CS"/>
</dbReference>
<name>A0A5N5VZB3_STRMB</name>
<feature type="compositionally biased region" description="Basic and acidic residues" evidence="7">
    <location>
        <begin position="7"/>
        <end position="38"/>
    </location>
</feature>
<evidence type="ECO:0000256" key="3">
    <source>
        <dbReference type="ARBA" id="ARBA00022741"/>
    </source>
</evidence>
<dbReference type="Proteomes" id="UP000327000">
    <property type="component" value="Unassembled WGS sequence"/>
</dbReference>
<dbReference type="PROSITE" id="PS50929">
    <property type="entry name" value="ABC_TM1F"/>
    <property type="match status" value="1"/>
</dbReference>
<dbReference type="InterPro" id="IPR003439">
    <property type="entry name" value="ABC_transporter-like_ATP-bd"/>
</dbReference>
<keyword evidence="5 8" id="KW-1133">Transmembrane helix</keyword>
<dbReference type="InterPro" id="IPR027417">
    <property type="entry name" value="P-loop_NTPase"/>
</dbReference>
<evidence type="ECO:0000256" key="5">
    <source>
        <dbReference type="ARBA" id="ARBA00022989"/>
    </source>
</evidence>
<accession>A0A5N5VZB3</accession>
<dbReference type="Gene3D" id="3.40.50.300">
    <property type="entry name" value="P-loop containing nucleotide triphosphate hydrolases"/>
    <property type="match status" value="1"/>
</dbReference>
<comment type="subcellular location">
    <subcellularLocation>
        <location evidence="1">Cell membrane</location>
        <topology evidence="1">Multi-pass membrane protein</topology>
    </subcellularLocation>
</comment>
<evidence type="ECO:0000313" key="12">
    <source>
        <dbReference type="Proteomes" id="UP000327000"/>
    </source>
</evidence>
<evidence type="ECO:0000256" key="2">
    <source>
        <dbReference type="ARBA" id="ARBA00022692"/>
    </source>
</evidence>
<feature type="transmembrane region" description="Helical" evidence="8">
    <location>
        <begin position="86"/>
        <end position="105"/>
    </location>
</feature>
<feature type="compositionally biased region" description="Low complexity" evidence="7">
    <location>
        <begin position="45"/>
        <end position="54"/>
    </location>
</feature>
<feature type="transmembrane region" description="Helical" evidence="8">
    <location>
        <begin position="341"/>
        <end position="362"/>
    </location>
</feature>
<feature type="transmembrane region" description="Helical" evidence="8">
    <location>
        <begin position="311"/>
        <end position="335"/>
    </location>
</feature>
<feature type="domain" description="ABC transporter" evidence="9">
    <location>
        <begin position="403"/>
        <end position="635"/>
    </location>
</feature>
<feature type="transmembrane region" description="Helical" evidence="8">
    <location>
        <begin position="199"/>
        <end position="220"/>
    </location>
</feature>
<keyword evidence="3" id="KW-0547">Nucleotide-binding</keyword>
<dbReference type="InterPro" id="IPR039421">
    <property type="entry name" value="Type_1_exporter"/>
</dbReference>
<dbReference type="GO" id="GO:0005524">
    <property type="term" value="F:ATP binding"/>
    <property type="evidence" value="ECO:0007669"/>
    <property type="project" value="UniProtKB-KW"/>
</dbReference>
<dbReference type="InterPro" id="IPR011527">
    <property type="entry name" value="ABC1_TM_dom"/>
</dbReference>
<evidence type="ECO:0000313" key="11">
    <source>
        <dbReference type="EMBL" id="KAB7833508.1"/>
    </source>
</evidence>
<comment type="caution">
    <text evidence="11">The sequence shown here is derived from an EMBL/GenBank/DDBJ whole genome shotgun (WGS) entry which is preliminary data.</text>
</comment>
<dbReference type="SMART" id="SM00382">
    <property type="entry name" value="AAA"/>
    <property type="match status" value="1"/>
</dbReference>
<keyword evidence="4 11" id="KW-0067">ATP-binding</keyword>
<dbReference type="GO" id="GO:0016887">
    <property type="term" value="F:ATP hydrolysis activity"/>
    <property type="evidence" value="ECO:0007669"/>
    <property type="project" value="InterPro"/>
</dbReference>
<dbReference type="GO" id="GO:0005886">
    <property type="term" value="C:plasma membrane"/>
    <property type="evidence" value="ECO:0007669"/>
    <property type="project" value="UniProtKB-SubCell"/>
</dbReference>
<keyword evidence="12" id="KW-1185">Reference proteome</keyword>
<evidence type="ECO:0000256" key="4">
    <source>
        <dbReference type="ARBA" id="ARBA00022840"/>
    </source>
</evidence>
<feature type="domain" description="ABC transmembrane type-1" evidence="10">
    <location>
        <begin position="89"/>
        <end position="349"/>
    </location>
</feature>
<evidence type="ECO:0000256" key="8">
    <source>
        <dbReference type="SAM" id="Phobius"/>
    </source>
</evidence>
<dbReference type="EMBL" id="VOKX01000133">
    <property type="protein sequence ID" value="KAB7833508.1"/>
    <property type="molecule type" value="Genomic_DNA"/>
</dbReference>
<evidence type="ECO:0000259" key="9">
    <source>
        <dbReference type="PROSITE" id="PS50893"/>
    </source>
</evidence>
<dbReference type="Gene3D" id="1.20.1560.10">
    <property type="entry name" value="ABC transporter type 1, transmembrane domain"/>
    <property type="match status" value="1"/>
</dbReference>
<evidence type="ECO:0000256" key="7">
    <source>
        <dbReference type="SAM" id="MobiDB-lite"/>
    </source>
</evidence>
<protein>
    <submittedName>
        <fullName evidence="11">ABC transporter ATP-binding protein</fullName>
    </submittedName>
</protein>
<dbReference type="InterPro" id="IPR003593">
    <property type="entry name" value="AAA+_ATPase"/>
</dbReference>
<reference evidence="11 12" key="1">
    <citation type="journal article" date="2019" name="Microb. Cell Fact.">
        <title>Exploring novel herbicidin analogues by transcriptional regulator overexpression and MS/MS molecular networking.</title>
        <authorList>
            <person name="Shi Y."/>
            <person name="Gu R."/>
            <person name="Li Y."/>
            <person name="Wang X."/>
            <person name="Ren W."/>
            <person name="Li X."/>
            <person name="Wang L."/>
            <person name="Xie Y."/>
            <person name="Hong B."/>
        </authorList>
    </citation>
    <scope>NUCLEOTIDE SEQUENCE [LARGE SCALE GENOMIC DNA]</scope>
    <source>
        <strain evidence="11 12">US-43</strain>
    </source>
</reference>
<dbReference type="SUPFAM" id="SSF52540">
    <property type="entry name" value="P-loop containing nucleoside triphosphate hydrolases"/>
    <property type="match status" value="1"/>
</dbReference>
<dbReference type="PANTHER" id="PTHR24221">
    <property type="entry name" value="ATP-BINDING CASSETTE SUB-FAMILY B"/>
    <property type="match status" value="1"/>
</dbReference>
<dbReference type="GO" id="GO:0140359">
    <property type="term" value="F:ABC-type transporter activity"/>
    <property type="evidence" value="ECO:0007669"/>
    <property type="project" value="InterPro"/>
</dbReference>
<organism evidence="11 12">
    <name type="scientific">Streptomyces mobaraensis</name>
    <name type="common">Streptoverticillium mobaraense</name>
    <dbReference type="NCBI Taxonomy" id="35621"/>
    <lineage>
        <taxon>Bacteria</taxon>
        <taxon>Bacillati</taxon>
        <taxon>Actinomycetota</taxon>
        <taxon>Actinomycetes</taxon>
        <taxon>Kitasatosporales</taxon>
        <taxon>Streptomycetaceae</taxon>
        <taxon>Streptomyces</taxon>
    </lineage>
</organism>